<dbReference type="GO" id="GO:0051539">
    <property type="term" value="F:4 iron, 4 sulfur cluster binding"/>
    <property type="evidence" value="ECO:0007669"/>
    <property type="project" value="UniProtKB-KW"/>
</dbReference>
<dbReference type="PANTHER" id="PTHR43498:SF1">
    <property type="entry name" value="COB--COM HETERODISULFIDE REDUCTASE IRON-SULFUR SUBUNIT A"/>
    <property type="match status" value="1"/>
</dbReference>
<keyword evidence="2" id="KW-0479">Metal-binding</keyword>
<keyword evidence="1" id="KW-0004">4Fe-4S</keyword>
<keyword evidence="5" id="KW-0411">Iron-sulfur</keyword>
<evidence type="ECO:0000256" key="5">
    <source>
        <dbReference type="ARBA" id="ARBA00023014"/>
    </source>
</evidence>
<dbReference type="Pfam" id="PF12831">
    <property type="entry name" value="FAD_oxidored"/>
    <property type="match status" value="1"/>
</dbReference>
<dbReference type="EMBL" id="QJPH01000360">
    <property type="protein sequence ID" value="PZN76360.1"/>
    <property type="molecule type" value="Genomic_DNA"/>
</dbReference>
<evidence type="ECO:0000313" key="7">
    <source>
        <dbReference type="Proteomes" id="UP000249396"/>
    </source>
</evidence>
<dbReference type="InterPro" id="IPR036188">
    <property type="entry name" value="FAD/NAD-bd_sf"/>
</dbReference>
<evidence type="ECO:0000256" key="2">
    <source>
        <dbReference type="ARBA" id="ARBA00022723"/>
    </source>
</evidence>
<evidence type="ECO:0008006" key="8">
    <source>
        <dbReference type="Google" id="ProtNLM"/>
    </source>
</evidence>
<name>A0A2W4SM32_9GAMM</name>
<keyword evidence="3" id="KW-0560">Oxidoreductase</keyword>
<dbReference type="InterPro" id="IPR039650">
    <property type="entry name" value="HdrA-like"/>
</dbReference>
<evidence type="ECO:0000256" key="3">
    <source>
        <dbReference type="ARBA" id="ARBA00023002"/>
    </source>
</evidence>
<proteinExistence type="predicted"/>
<dbReference type="PRINTS" id="PR00411">
    <property type="entry name" value="PNDRDTASEI"/>
</dbReference>
<protein>
    <recommendedName>
        <fullName evidence="8">FAD-dependent oxidoreductase</fullName>
    </recommendedName>
</protein>
<evidence type="ECO:0000256" key="4">
    <source>
        <dbReference type="ARBA" id="ARBA00023004"/>
    </source>
</evidence>
<comment type="caution">
    <text evidence="6">The sequence shown here is derived from an EMBL/GenBank/DDBJ whole genome shotgun (WGS) entry which is preliminary data.</text>
</comment>
<keyword evidence="4" id="KW-0408">Iron</keyword>
<dbReference type="Gene3D" id="3.50.50.60">
    <property type="entry name" value="FAD/NAD(P)-binding domain"/>
    <property type="match status" value="1"/>
</dbReference>
<reference evidence="6 7" key="1">
    <citation type="journal article" date="2018" name="Aquat. Microb. Ecol.">
        <title>Gammaproteobacterial methanotrophs dominate.</title>
        <authorList>
            <person name="Rissanen A.J."/>
            <person name="Saarenheimo J."/>
            <person name="Tiirola M."/>
            <person name="Peura S."/>
            <person name="Aalto S.L."/>
            <person name="Karvinen A."/>
            <person name="Nykanen H."/>
        </authorList>
    </citation>
    <scope>NUCLEOTIDE SEQUENCE [LARGE SCALE GENOMIC DNA]</scope>
    <source>
        <strain evidence="6">AMbin10</strain>
    </source>
</reference>
<dbReference type="GO" id="GO:0046872">
    <property type="term" value="F:metal ion binding"/>
    <property type="evidence" value="ECO:0007669"/>
    <property type="project" value="UniProtKB-KW"/>
</dbReference>
<organism evidence="6 7">
    <name type="scientific">Candidatus Methylumidiphilus alinenensis</name>
    <dbReference type="NCBI Taxonomy" id="2202197"/>
    <lineage>
        <taxon>Bacteria</taxon>
        <taxon>Pseudomonadati</taxon>
        <taxon>Pseudomonadota</taxon>
        <taxon>Gammaproteobacteria</taxon>
        <taxon>Methylococcales</taxon>
        <taxon>Candidatus Methylumidiphilus</taxon>
    </lineage>
</organism>
<dbReference type="GO" id="GO:0016491">
    <property type="term" value="F:oxidoreductase activity"/>
    <property type="evidence" value="ECO:0007669"/>
    <property type="project" value="UniProtKB-KW"/>
</dbReference>
<dbReference type="SUPFAM" id="SSF51905">
    <property type="entry name" value="FAD/NAD(P)-binding domain"/>
    <property type="match status" value="1"/>
</dbReference>
<evidence type="ECO:0000313" key="6">
    <source>
        <dbReference type="EMBL" id="PZN76360.1"/>
    </source>
</evidence>
<dbReference type="AlphaFoldDB" id="A0A2W4SM32"/>
<evidence type="ECO:0000256" key="1">
    <source>
        <dbReference type="ARBA" id="ARBA00022485"/>
    </source>
</evidence>
<dbReference type="Proteomes" id="UP000249396">
    <property type="component" value="Unassembled WGS sequence"/>
</dbReference>
<gene>
    <name evidence="6" type="ORF">DM484_16770</name>
</gene>
<dbReference type="PANTHER" id="PTHR43498">
    <property type="entry name" value="FERREDOXIN:COB-COM HETERODISULFIDE REDUCTASE SUBUNIT A"/>
    <property type="match status" value="1"/>
</dbReference>
<sequence>MLNTPDTIAIVGAGAGGLACAISAASAGARVFLVEKTARLGGTVTHSLIHTLGGLYDDSGEYINAGLPMELAELLLRADTHTRKRTMGKVWTLSADPAVYEQVVERWVAGLPNITVLRDTYPIQVHTEGRRVKQLQVLGESGKRRLPVDALVDATGTAEAVRLLEDCEMMPGDALAGLIFQIRGTEEDAVKFPKNIGIRRMAQAAVEAGDLPQLFAGAWFDSGVYADEVYAKLNIPSDGYDRSRAGDYREILARFIKQLPGFAEAHIPQVGCLGIRDGGRIKGEYCLSLEDIKSGREFADSVGRCAWPVEYWEPRVGVRLDYLPPGHTYQIPLRSLKVAGMENLWVAGKCLSAEKLAQASARVVGTCWAMGDALGKAIIRQNN</sequence>
<accession>A0A2W4SM32</accession>